<evidence type="ECO:0000256" key="3">
    <source>
        <dbReference type="SAM" id="SignalP"/>
    </source>
</evidence>
<evidence type="ECO:0000313" key="5">
    <source>
        <dbReference type="Proteomes" id="UP000031523"/>
    </source>
</evidence>
<keyword evidence="2" id="KW-0472">Membrane</keyword>
<dbReference type="Proteomes" id="UP000031523">
    <property type="component" value="Chromosome"/>
</dbReference>
<dbReference type="PANTHER" id="PTHR10559:SF18">
    <property type="entry name" value="TRANSCOBALAMIN II"/>
    <property type="match status" value="1"/>
</dbReference>
<feature type="compositionally biased region" description="Gly residues" evidence="1">
    <location>
        <begin position="413"/>
        <end position="434"/>
    </location>
</feature>
<keyword evidence="2" id="KW-0812">Transmembrane</keyword>
<evidence type="ECO:0000256" key="2">
    <source>
        <dbReference type="SAM" id="Phobius"/>
    </source>
</evidence>
<keyword evidence="3" id="KW-0732">Signal</keyword>
<evidence type="ECO:0000256" key="1">
    <source>
        <dbReference type="SAM" id="MobiDB-lite"/>
    </source>
</evidence>
<keyword evidence="5" id="KW-1185">Reference proteome</keyword>
<gene>
    <name evidence="4" type="ORF">SLNWT_6742</name>
</gene>
<keyword evidence="2" id="KW-1133">Transmembrane helix</keyword>
<dbReference type="InterPro" id="IPR051588">
    <property type="entry name" value="Cobalamin_Transport"/>
</dbReference>
<sequence length="468" mass="44489">MPFPSRALLAVVVPAAALCAALLPGGAQARTGAPALPSPEKAAATWTASRLTEGTHASGDQGLTADIVMALAATGTGGATAEKATDWLAAHAADYIDRGTPGRVFAGGTAKLALVAAIEHRDPADFGGIDLTGTLLGRMQDSGRFTDDLPNGDGSNQFTQSLAVLALQRTGDLPAKAADFLAASRCADGGYPLFFKSDPAQCTSHTDSTGLAVQALLGAGRTADAEAGLDWLEKQQLPDGSFRDNGFGTPPGNANSTALDVQALAAGKRTAAAAEGTAWLTSRQLGCGAPAADRGAVGYAEPVVDGTTLRATAEAVPALAGKSLAQIDGKDSASALEPIDCAPGDGSTGGSGGTSGGDTGGTSGGGTGGAAGGDSGGDGGTGSGGSGGGSGNSGGTGGSSSSGSPSGTPAPGTVGGGAVTSGGTGGSATGGGLAATGSAALPYAAGSLALLTAGAAAVALTRRGRRSH</sequence>
<proteinExistence type="predicted"/>
<dbReference type="SUPFAM" id="SSF48239">
    <property type="entry name" value="Terpenoid cyclases/Protein prenyltransferases"/>
    <property type="match status" value="1"/>
</dbReference>
<accession>A0A0B5EWA8</accession>
<feature type="region of interest" description="Disordered" evidence="1">
    <location>
        <begin position="335"/>
        <end position="436"/>
    </location>
</feature>
<dbReference type="EMBL" id="CP010519">
    <property type="protein sequence ID" value="AJE87118.1"/>
    <property type="molecule type" value="Genomic_DNA"/>
</dbReference>
<dbReference type="KEGG" id="sals:SLNWT_6742"/>
<dbReference type="AlphaFoldDB" id="A0A0B5EWA8"/>
<feature type="signal peptide" evidence="3">
    <location>
        <begin position="1"/>
        <end position="29"/>
    </location>
</feature>
<feature type="chain" id="PRO_5002102458" evidence="3">
    <location>
        <begin position="30"/>
        <end position="468"/>
    </location>
</feature>
<dbReference type="PANTHER" id="PTHR10559">
    <property type="entry name" value="TRANSCOBALAMIN-1/GASTRIC INTRINSIC FACTOR"/>
    <property type="match status" value="1"/>
</dbReference>
<evidence type="ECO:0000313" key="4">
    <source>
        <dbReference type="EMBL" id="AJE87118.1"/>
    </source>
</evidence>
<protein>
    <submittedName>
        <fullName evidence="4">LPXTG-motif cell wall anchor domain-containing protein</fullName>
    </submittedName>
</protein>
<feature type="compositionally biased region" description="Gly residues" evidence="1">
    <location>
        <begin position="346"/>
        <end position="400"/>
    </location>
</feature>
<feature type="transmembrane region" description="Helical" evidence="2">
    <location>
        <begin position="440"/>
        <end position="460"/>
    </location>
</feature>
<name>A0A0B5EWA8_STRA4</name>
<feature type="compositionally biased region" description="Low complexity" evidence="1">
    <location>
        <begin position="401"/>
        <end position="412"/>
    </location>
</feature>
<dbReference type="Gene3D" id="1.50.10.20">
    <property type="match status" value="1"/>
</dbReference>
<dbReference type="InterPro" id="IPR008930">
    <property type="entry name" value="Terpenoid_cyclase/PrenylTrfase"/>
</dbReference>
<reference evidence="4 5" key="1">
    <citation type="submission" date="2015-01" db="EMBL/GenBank/DDBJ databases">
        <title>Enhanced salinomycin production by adjusting the supply of polyketide extender units in Streptomyce albus DSM 41398.</title>
        <authorList>
            <person name="Lu C."/>
        </authorList>
    </citation>
    <scope>NUCLEOTIDE SEQUENCE [LARGE SCALE GENOMIC DNA]</scope>
    <source>
        <strain evidence="5">ATCC 21838 / DSM 41398 / FERM P-419 / JCM 4703 / NBRC 107858</strain>
    </source>
</reference>
<organism evidence="4 5">
    <name type="scientific">Streptomyces albus (strain ATCC 21838 / DSM 41398 / FERM P-419 / JCM 4703 / NBRC 107858)</name>
    <dbReference type="NCBI Taxonomy" id="1081613"/>
    <lineage>
        <taxon>Bacteria</taxon>
        <taxon>Bacillati</taxon>
        <taxon>Actinomycetota</taxon>
        <taxon>Actinomycetes</taxon>
        <taxon>Kitasatosporales</taxon>
        <taxon>Streptomycetaceae</taxon>
        <taxon>Streptomyces</taxon>
    </lineage>
</organism>